<evidence type="ECO:0000313" key="2">
    <source>
        <dbReference type="Proteomes" id="UP000006903"/>
    </source>
</evidence>
<proteinExistence type="predicted"/>
<dbReference type="STRING" id="490899.DKAM_0896"/>
<dbReference type="KEGG" id="dka:DKAM_0896"/>
<organism evidence="1 2">
    <name type="scientific">Desulfurococcus amylolyticus (strain DSM 18924 / JCM 16383 / VKM B-2413 / 1221n)</name>
    <name type="common">Desulfurococcus kamchatkensis</name>
    <dbReference type="NCBI Taxonomy" id="490899"/>
    <lineage>
        <taxon>Archaea</taxon>
        <taxon>Thermoproteota</taxon>
        <taxon>Thermoprotei</taxon>
        <taxon>Desulfurococcales</taxon>
        <taxon>Desulfurococcaceae</taxon>
        <taxon>Desulfurococcus</taxon>
    </lineage>
</organism>
<dbReference type="Proteomes" id="UP000006903">
    <property type="component" value="Chromosome"/>
</dbReference>
<reference evidence="1 2" key="1">
    <citation type="journal article" date="2009" name="J. Bacteriol.">
        <title>Complete genome sequence of the anaerobic, protein-degrading hyperthermophilic crenarchaeon Desulfurococcus kamchatkensis.</title>
        <authorList>
            <person name="Ravin N.V."/>
            <person name="Mardanov A.V."/>
            <person name="Beletsky A.V."/>
            <person name="Kublanov I.V."/>
            <person name="Kolganova T.V."/>
            <person name="Lebedinsky A.V."/>
            <person name="Chernyh N.A."/>
            <person name="Bonch-Osmolovskaya E.A."/>
            <person name="Skryabin K.G."/>
        </authorList>
    </citation>
    <scope>NUCLEOTIDE SEQUENCE [LARGE SCALE GENOMIC DNA]</scope>
    <source>
        <strain evidence="2">DSM 18924 / JCM 16383 / VKM B-2413 / 1221n</strain>
    </source>
</reference>
<evidence type="ECO:0000313" key="1">
    <source>
        <dbReference type="EMBL" id="ACL11222.1"/>
    </source>
</evidence>
<gene>
    <name evidence="1" type="ordered locus">DKAM_0896</name>
</gene>
<dbReference type="eggNOG" id="arCOG12982">
    <property type="taxonomic scope" value="Archaea"/>
</dbReference>
<protein>
    <submittedName>
        <fullName evidence="1">Uncharacterized protein</fullName>
    </submittedName>
</protein>
<name>B8D541_DESA1</name>
<sequence>MVNPLIVEYLNNSILELMFTRGSNGPASMKQYVGSSNNIVMELFVEFMRGISFELPNEFRYTNMMLGVVGEFRGLKSITSLFTIS</sequence>
<accession>B8D541</accession>
<dbReference type="HOGENOM" id="CLU_2504810_0_0_2"/>
<dbReference type="EMBL" id="CP001140">
    <property type="protein sequence ID" value="ACL11222.1"/>
    <property type="molecule type" value="Genomic_DNA"/>
</dbReference>
<dbReference type="AlphaFoldDB" id="B8D541"/>